<accession>A0A9D4MME2</accession>
<reference evidence="1" key="2">
    <citation type="submission" date="2020-11" db="EMBL/GenBank/DDBJ databases">
        <authorList>
            <person name="McCartney M.A."/>
            <person name="Auch B."/>
            <person name="Kono T."/>
            <person name="Mallez S."/>
            <person name="Becker A."/>
            <person name="Gohl D.M."/>
            <person name="Silverstein K.A.T."/>
            <person name="Koren S."/>
            <person name="Bechman K.B."/>
            <person name="Herman A."/>
            <person name="Abrahante J.E."/>
            <person name="Garbe J."/>
        </authorList>
    </citation>
    <scope>NUCLEOTIDE SEQUENCE</scope>
    <source>
        <strain evidence="1">Duluth1</strain>
        <tissue evidence="1">Whole animal</tissue>
    </source>
</reference>
<name>A0A9D4MME2_DREPO</name>
<comment type="caution">
    <text evidence="1">The sequence shown here is derived from an EMBL/GenBank/DDBJ whole genome shotgun (WGS) entry which is preliminary data.</text>
</comment>
<protein>
    <submittedName>
        <fullName evidence="1">Uncharacterized protein</fullName>
    </submittedName>
</protein>
<proteinExistence type="predicted"/>
<dbReference type="AlphaFoldDB" id="A0A9D4MME2"/>
<gene>
    <name evidence="1" type="ORF">DPMN_004192</name>
</gene>
<evidence type="ECO:0000313" key="1">
    <source>
        <dbReference type="EMBL" id="KAH3880282.1"/>
    </source>
</evidence>
<reference evidence="1" key="1">
    <citation type="journal article" date="2019" name="bioRxiv">
        <title>The Genome of the Zebra Mussel, Dreissena polymorpha: A Resource for Invasive Species Research.</title>
        <authorList>
            <person name="McCartney M.A."/>
            <person name="Auch B."/>
            <person name="Kono T."/>
            <person name="Mallez S."/>
            <person name="Zhang Y."/>
            <person name="Obille A."/>
            <person name="Becker A."/>
            <person name="Abrahante J.E."/>
            <person name="Garbe J."/>
            <person name="Badalamenti J.P."/>
            <person name="Herman A."/>
            <person name="Mangelson H."/>
            <person name="Liachko I."/>
            <person name="Sullivan S."/>
            <person name="Sone E.D."/>
            <person name="Koren S."/>
            <person name="Silverstein K.A.T."/>
            <person name="Beckman K.B."/>
            <person name="Gohl D.M."/>
        </authorList>
    </citation>
    <scope>NUCLEOTIDE SEQUENCE</scope>
    <source>
        <strain evidence="1">Duluth1</strain>
        <tissue evidence="1">Whole animal</tissue>
    </source>
</reference>
<dbReference type="EMBL" id="JAIWYP010000001">
    <property type="protein sequence ID" value="KAH3880282.1"/>
    <property type="molecule type" value="Genomic_DNA"/>
</dbReference>
<keyword evidence="2" id="KW-1185">Reference proteome</keyword>
<dbReference type="Proteomes" id="UP000828390">
    <property type="component" value="Unassembled WGS sequence"/>
</dbReference>
<evidence type="ECO:0000313" key="2">
    <source>
        <dbReference type="Proteomes" id="UP000828390"/>
    </source>
</evidence>
<organism evidence="1 2">
    <name type="scientific">Dreissena polymorpha</name>
    <name type="common">Zebra mussel</name>
    <name type="synonym">Mytilus polymorpha</name>
    <dbReference type="NCBI Taxonomy" id="45954"/>
    <lineage>
        <taxon>Eukaryota</taxon>
        <taxon>Metazoa</taxon>
        <taxon>Spiralia</taxon>
        <taxon>Lophotrochozoa</taxon>
        <taxon>Mollusca</taxon>
        <taxon>Bivalvia</taxon>
        <taxon>Autobranchia</taxon>
        <taxon>Heteroconchia</taxon>
        <taxon>Euheterodonta</taxon>
        <taxon>Imparidentia</taxon>
        <taxon>Neoheterodontei</taxon>
        <taxon>Myida</taxon>
        <taxon>Dreissenoidea</taxon>
        <taxon>Dreissenidae</taxon>
        <taxon>Dreissena</taxon>
    </lineage>
</organism>
<sequence length="118" mass="12596">MLNIMTGEMLQTMTGEMLNIMTGEVSDARILRPDIKLRGGGPPGSYSEVCMHLQRDAEVQLLPGTAPASNHGPPIATSAINKPLCSLLVRFKILSSVQSLLLGTLALLTSYTKTPCLS</sequence>